<dbReference type="KEGG" id="nmk:CHR53_15255"/>
<gene>
    <name evidence="1" type="ORF">CHR53_15255</name>
</gene>
<dbReference type="STRING" id="1193713.GCA_001636315_05503"/>
<proteinExistence type="predicted"/>
<dbReference type="Proteomes" id="UP000282892">
    <property type="component" value="Chromosome"/>
</dbReference>
<sequence length="155" mass="16785">MGIRFLGLTTGPFRVPSKVSGDPVGTNPDIVLVEVMNPTHTDLEAEFFADFGTEPGSPLTHVFPSGVITFPADSLITLAVPVTFVPGQVVRVSMTGDVRRNGTLLEVEVIGIRSSDDMNEPTMFFRHHDLFPTNNITRPTLGGASSNGQWKFISK</sequence>
<dbReference type="EMBL" id="CP022572">
    <property type="protein sequence ID" value="AZU62524.1"/>
    <property type="molecule type" value="Genomic_DNA"/>
</dbReference>
<dbReference type="RefSeq" id="WP_066400198.1">
    <property type="nucleotide sequence ID" value="NZ_CP022572.1"/>
</dbReference>
<dbReference type="OrthoDB" id="2888056at2"/>
<name>A0A3T0HZE2_9BACI</name>
<keyword evidence="2" id="KW-1185">Reference proteome</keyword>
<organism evidence="1 2">
    <name type="scientific">Neobacillus mesonae</name>
    <dbReference type="NCBI Taxonomy" id="1193713"/>
    <lineage>
        <taxon>Bacteria</taxon>
        <taxon>Bacillati</taxon>
        <taxon>Bacillota</taxon>
        <taxon>Bacilli</taxon>
        <taxon>Bacillales</taxon>
        <taxon>Bacillaceae</taxon>
        <taxon>Neobacillus</taxon>
    </lineage>
</organism>
<evidence type="ECO:0000313" key="1">
    <source>
        <dbReference type="EMBL" id="AZU62524.1"/>
    </source>
</evidence>
<protein>
    <submittedName>
        <fullName evidence="1">Uncharacterized protein</fullName>
    </submittedName>
</protein>
<dbReference type="AlphaFoldDB" id="A0A3T0HZE2"/>
<reference evidence="1 2" key="1">
    <citation type="submission" date="2017-07" db="EMBL/GenBank/DDBJ databases">
        <title>The complete genome sequence of Bacillus mesonae strain H20-5, an efficient strain improving plant abiotic stress resistance.</title>
        <authorList>
            <person name="Kim S.Y."/>
            <person name="Song H."/>
            <person name="Sang M.K."/>
            <person name="Weon H.-Y."/>
            <person name="Song J."/>
        </authorList>
    </citation>
    <scope>NUCLEOTIDE SEQUENCE [LARGE SCALE GENOMIC DNA]</scope>
    <source>
        <strain evidence="1 2">H20-5</strain>
    </source>
</reference>
<accession>A0A3T0HZE2</accession>
<evidence type="ECO:0000313" key="2">
    <source>
        <dbReference type="Proteomes" id="UP000282892"/>
    </source>
</evidence>